<dbReference type="InterPro" id="IPR050256">
    <property type="entry name" value="Glycosyltransferase_2"/>
</dbReference>
<dbReference type="Gene3D" id="3.90.550.10">
    <property type="entry name" value="Spore Coat Polysaccharide Biosynthesis Protein SpsA, Chain A"/>
    <property type="match status" value="1"/>
</dbReference>
<feature type="domain" description="Glycosyltransferase 2-like" evidence="1">
    <location>
        <begin position="5"/>
        <end position="125"/>
    </location>
</feature>
<sequence>MNVVVVIPVYNPPQSFEKLLQDLSYIEFIKDILVVDDGSKKKILSYCDKCIVLTHSKNKGKGAALKTAFEYLKGRSFDRIILLDGDLKVKKEELQAFCEKLFILNDKQVVIGYPVNVKKKGFGIVKKFAKFVVKIYTKKEVEHCLSGQRIIPSSVLKDIKYIPDRYGVDISMLIDFINMGCEIKEVEFDFSHDEKGKSLKDILHKIRQMKDIFWVFITKWRV</sequence>
<keyword evidence="2" id="KW-0808">Transferase</keyword>
<organism evidence="2">
    <name type="scientific">Caldicellulosiruptor owensensis</name>
    <dbReference type="NCBI Taxonomy" id="55205"/>
    <lineage>
        <taxon>Bacteria</taxon>
        <taxon>Bacillati</taxon>
        <taxon>Bacillota</taxon>
        <taxon>Bacillota incertae sedis</taxon>
        <taxon>Caldicellulosiruptorales</taxon>
        <taxon>Caldicellulosiruptoraceae</taxon>
        <taxon>Caldicellulosiruptor</taxon>
    </lineage>
</organism>
<protein>
    <submittedName>
        <fullName evidence="2">Glycosyltransferase family 2 protein</fullName>
    </submittedName>
</protein>
<comment type="caution">
    <text evidence="2">The sequence shown here is derived from an EMBL/GenBank/DDBJ whole genome shotgun (WGS) entry which is preliminary data.</text>
</comment>
<reference evidence="2" key="1">
    <citation type="journal article" date="2020" name="mSystems">
        <title>Genome- and Community-Level Interaction Insights into Carbon Utilization and Element Cycling Functions of Hydrothermarchaeota in Hydrothermal Sediment.</title>
        <authorList>
            <person name="Zhou Z."/>
            <person name="Liu Y."/>
            <person name="Xu W."/>
            <person name="Pan J."/>
            <person name="Luo Z.H."/>
            <person name="Li M."/>
        </authorList>
    </citation>
    <scope>NUCLEOTIDE SEQUENCE [LARGE SCALE GENOMIC DNA]</scope>
    <source>
        <strain evidence="2">SpSt-102</strain>
    </source>
</reference>
<dbReference type="PANTHER" id="PTHR48090:SF7">
    <property type="entry name" value="RFBJ PROTEIN"/>
    <property type="match status" value="1"/>
</dbReference>
<name>A0A7C5V1S4_9FIRM</name>
<evidence type="ECO:0000313" key="2">
    <source>
        <dbReference type="EMBL" id="HHS01487.1"/>
    </source>
</evidence>
<dbReference type="InterPro" id="IPR001173">
    <property type="entry name" value="Glyco_trans_2-like"/>
</dbReference>
<dbReference type="CDD" id="cd04179">
    <property type="entry name" value="DPM_DPG-synthase_like"/>
    <property type="match status" value="1"/>
</dbReference>
<dbReference type="InterPro" id="IPR029044">
    <property type="entry name" value="Nucleotide-diphossugar_trans"/>
</dbReference>
<dbReference type="AlphaFoldDB" id="A0A7C5V1S4"/>
<proteinExistence type="predicted"/>
<dbReference type="PANTHER" id="PTHR48090">
    <property type="entry name" value="UNDECAPRENYL-PHOSPHATE 4-DEOXY-4-FORMAMIDO-L-ARABINOSE TRANSFERASE-RELATED"/>
    <property type="match status" value="1"/>
</dbReference>
<evidence type="ECO:0000259" key="1">
    <source>
        <dbReference type="Pfam" id="PF00535"/>
    </source>
</evidence>
<dbReference type="EMBL" id="DRUZ01000037">
    <property type="protein sequence ID" value="HHS01487.1"/>
    <property type="molecule type" value="Genomic_DNA"/>
</dbReference>
<accession>A0A7C5V1S4</accession>
<dbReference type="GO" id="GO:0016740">
    <property type="term" value="F:transferase activity"/>
    <property type="evidence" value="ECO:0007669"/>
    <property type="project" value="UniProtKB-KW"/>
</dbReference>
<dbReference type="Pfam" id="PF00535">
    <property type="entry name" value="Glycos_transf_2"/>
    <property type="match status" value="1"/>
</dbReference>
<gene>
    <name evidence="2" type="ORF">ENL71_02990</name>
</gene>
<dbReference type="SUPFAM" id="SSF53448">
    <property type="entry name" value="Nucleotide-diphospho-sugar transferases"/>
    <property type="match status" value="1"/>
</dbReference>